<name>A0A811JUW8_9BILA</name>
<evidence type="ECO:0000313" key="11">
    <source>
        <dbReference type="Proteomes" id="UP000614601"/>
    </source>
</evidence>
<dbReference type="InterPro" id="IPR001846">
    <property type="entry name" value="VWF_type-D"/>
</dbReference>
<keyword evidence="2" id="KW-0758">Storage protein</keyword>
<dbReference type="GO" id="GO:0005319">
    <property type="term" value="F:lipid transporter activity"/>
    <property type="evidence" value="ECO:0007669"/>
    <property type="project" value="InterPro"/>
</dbReference>
<feature type="compositionally biased region" description="Basic and acidic residues" evidence="6">
    <location>
        <begin position="1593"/>
        <end position="1602"/>
    </location>
</feature>
<dbReference type="InterPro" id="IPR001747">
    <property type="entry name" value="Vitellogenin_N"/>
</dbReference>
<feature type="compositionally biased region" description="Basic and acidic residues" evidence="6">
    <location>
        <begin position="1570"/>
        <end position="1580"/>
    </location>
</feature>
<dbReference type="InterPro" id="IPR015816">
    <property type="entry name" value="Vitellinogen_b-sht_N"/>
</dbReference>
<keyword evidence="11" id="KW-1185">Reference proteome</keyword>
<dbReference type="EMBL" id="CAJFDH010000001">
    <property type="protein sequence ID" value="CAD5207032.1"/>
    <property type="molecule type" value="Genomic_DNA"/>
</dbReference>
<feature type="domain" description="VWFD" evidence="9">
    <location>
        <begin position="1373"/>
        <end position="1551"/>
    </location>
</feature>
<dbReference type="SUPFAM" id="SSF56968">
    <property type="entry name" value="Lipovitellin-phosvitin complex, beta-sheet shell regions"/>
    <property type="match status" value="2"/>
</dbReference>
<evidence type="ECO:0000256" key="2">
    <source>
        <dbReference type="ARBA" id="ARBA00022761"/>
    </source>
</evidence>
<dbReference type="SMART" id="SM00638">
    <property type="entry name" value="LPD_N"/>
    <property type="match status" value="1"/>
</dbReference>
<evidence type="ECO:0000256" key="4">
    <source>
        <dbReference type="ARBA" id="ARBA00023180"/>
    </source>
</evidence>
<evidence type="ECO:0000259" key="9">
    <source>
        <dbReference type="PROSITE" id="PS51233"/>
    </source>
</evidence>
<accession>A0A811JUW8</accession>
<dbReference type="Gene3D" id="1.25.10.20">
    <property type="entry name" value="Vitellinogen, superhelical"/>
    <property type="match status" value="1"/>
</dbReference>
<gene>
    <name evidence="10" type="ORF">BOKJ2_LOCUS1716</name>
</gene>
<evidence type="ECO:0000256" key="6">
    <source>
        <dbReference type="SAM" id="MobiDB-lite"/>
    </source>
</evidence>
<dbReference type="SMART" id="SM00216">
    <property type="entry name" value="VWD"/>
    <property type="match status" value="1"/>
</dbReference>
<keyword evidence="1 7" id="KW-0732">Signal</keyword>
<evidence type="ECO:0008006" key="12">
    <source>
        <dbReference type="Google" id="ProtNLM"/>
    </source>
</evidence>
<comment type="caution">
    <text evidence="10">The sequence shown here is derived from an EMBL/GenBank/DDBJ whole genome shotgun (WGS) entry which is preliminary data.</text>
</comment>
<feature type="compositionally biased region" description="Acidic residues" evidence="6">
    <location>
        <begin position="1581"/>
        <end position="1592"/>
    </location>
</feature>
<feature type="region of interest" description="Disordered" evidence="6">
    <location>
        <begin position="1561"/>
        <end position="1611"/>
    </location>
</feature>
<evidence type="ECO:0000256" key="3">
    <source>
        <dbReference type="ARBA" id="ARBA00023157"/>
    </source>
</evidence>
<reference evidence="10" key="1">
    <citation type="submission" date="2020-09" db="EMBL/GenBank/DDBJ databases">
        <authorList>
            <person name="Kikuchi T."/>
        </authorList>
    </citation>
    <scope>NUCLEOTIDE SEQUENCE</scope>
    <source>
        <strain evidence="10">SH1</strain>
    </source>
</reference>
<sequence length="1716" mass="198149">MKLLCVAFVALSVASASLFSSNDESADWQSKAFAQANRAYHYQYDAQLSAGYAPWISSQRAQQRLNAQIRVDFASDRSAILRVQKARLGQLNDEVEASQLQHIQLSERAQIPEEKMAQLRLPVQFTIADGIVERVQFAKNDPTWSRNIKKAMINLMQLNLKQASFESVRKVSEQSDARPSTFTEIETTLEGECPVQYTVAETGKQQWNVTKAIQFNACRKVSDIAYGLQSEQAQSHLFIRSQQQLYRQQNTVDESSKQQQRIQPIPQEKLERSTVYLFQLRANNEKIALLNSETVSSYQMKSTNAENQNAQQVLALARLHLTKVEEQKPEAVEQKLNEEETLQYNSQYESNEKRFFMYGDEEFSTNPFHAEHSDESRTKIIRSHMSQIVSAFEKNAHESKQEIITKVTECLYHIRRCSQKTLKHIREQYTETAERELFDDLLAMSATRNTIAVLSHQLNKMNTIHFVKVMKSISGNMIAPSDKIAQHILDVCEDLNKEDQTRQQTCWIAFSAIVGQLNQQQQQARLSSAYPTQKEEQQVQTSLAEFQKVLERRWEEAENEYERVLALKCLANAALEKTLPLLEQIASGRKHSTFIRTEAVDTLRRFRFSHPQRIQEICMPIFENNREKPELRMAALSLTASTLNVQPEVARTIVDQIVYTLKTESSEQVRAFTYSLCRAYANSPVVYEQEVAQKLRQSLKIANLDEEESLNRASRHIRVPIYSHTEQEGVFVGASLAFSPESLLPTHVAAYVDNMLNGLVNKHTIYVSACQQNIDQWIQRLARKARSANRSASKRRNDLKQFLESIKIEKRQQSTETPFAMISIRVKDVDQMVLPLTDATFNWLMENAEQARMMADFFQITESTEGRFSSMISAHESGFVVPTPTGFKIESQQLAIVLAHGKIQGEVNVDLTSHLKTNMNIKRAQLAVEHQKVLRIVDPIAKKDAGVASHRTVELQTPKNMKLRLEASVAHGLKLQTSTEGQKVQLVALRTLPYTFVGKEHQKIQSIQNRQLQQLQREVRYNTESFRVSGLVHQPLDWTRPTEVLKTLLTAENHLTVDYIPSQNYEGSVNFKAHGFLFKPVKVEEAISAQLKQFSKQQRQVISIDKWTGGFEQEEEEEYDEQEQQRTDRFMSNYHKKIATAGTSNKAYKHRLVLVAEAGEKKSQLELEATCDASLTACRFQAKAQRPAIRYLDESNDWKVEANVDTLMPENMKDDAHNRFLARVHVQWGTNFDQKIKAFLSARPQARFPENVALFLNQIDVSADYMLHQRSQRIIERVYSLIKAYYYLQSEVYPAQKPSIDAEKNGHIRARLAIEPISRQTFNLTLQSANEVFHLENIYTPVKLGFYAQRQERRPAYHSVKSILSRASDDARAECRIQKNNIIQTFNDVEFRAPLSHKCYSVVAKDCQNTGEPLFVVLAKQQTSEQKNFNKIVKILTQDMVLEVQPASDKKTERSLQLTLNGELVKAFEHPLENMEYDGEELYARFDGVTVRFDGRKLFVKVSPEFANAQCGLCGHLNGEYDETFRRADNEQTDDVADFHRSYTVRDSQCDEEHLNEFYGNQQQRQSRFRKMDSESRSYDEYEEKDSEEWESGEYRTERQYDEESDEEYDYKTGKRNSVAAKNMIEVVERKHEICFSRNSVARCPQNSYSNEQKEKTEQRDFVCWERHSADARRMLREIRRHQYENLQKLADSLEVEIRDSVTPLEVQIHRECIRA</sequence>
<keyword evidence="3" id="KW-1015">Disulfide bond</keyword>
<dbReference type="Proteomes" id="UP000614601">
    <property type="component" value="Unassembled WGS sequence"/>
</dbReference>
<protein>
    <recommendedName>
        <fullName evidence="12">Vitellogenin</fullName>
    </recommendedName>
</protein>
<dbReference type="PROSITE" id="PS51233">
    <property type="entry name" value="VWFD"/>
    <property type="match status" value="1"/>
</dbReference>
<dbReference type="InterPro" id="IPR011030">
    <property type="entry name" value="Lipovitellin_superhlx_dom"/>
</dbReference>
<dbReference type="PANTHER" id="PTHR23345:SF15">
    <property type="entry name" value="VITELLOGENIN 1-RELATED"/>
    <property type="match status" value="1"/>
</dbReference>
<dbReference type="PANTHER" id="PTHR23345">
    <property type="entry name" value="VITELLOGENIN-RELATED"/>
    <property type="match status" value="1"/>
</dbReference>
<evidence type="ECO:0000256" key="7">
    <source>
        <dbReference type="SAM" id="SignalP"/>
    </source>
</evidence>
<evidence type="ECO:0000259" key="8">
    <source>
        <dbReference type="PROSITE" id="PS51211"/>
    </source>
</evidence>
<dbReference type="GO" id="GO:0045735">
    <property type="term" value="F:nutrient reservoir activity"/>
    <property type="evidence" value="ECO:0007669"/>
    <property type="project" value="UniProtKB-KW"/>
</dbReference>
<evidence type="ECO:0000256" key="5">
    <source>
        <dbReference type="PROSITE-ProRule" id="PRU00557"/>
    </source>
</evidence>
<organism evidence="10 11">
    <name type="scientific">Bursaphelenchus okinawaensis</name>
    <dbReference type="NCBI Taxonomy" id="465554"/>
    <lineage>
        <taxon>Eukaryota</taxon>
        <taxon>Metazoa</taxon>
        <taxon>Ecdysozoa</taxon>
        <taxon>Nematoda</taxon>
        <taxon>Chromadorea</taxon>
        <taxon>Rhabditida</taxon>
        <taxon>Tylenchina</taxon>
        <taxon>Tylenchomorpha</taxon>
        <taxon>Aphelenchoidea</taxon>
        <taxon>Aphelenchoididae</taxon>
        <taxon>Bursaphelenchus</taxon>
    </lineage>
</organism>
<dbReference type="InterPro" id="IPR015819">
    <property type="entry name" value="Lipid_transp_b-sht_shell"/>
</dbReference>
<evidence type="ECO:0000256" key="1">
    <source>
        <dbReference type="ARBA" id="ARBA00022729"/>
    </source>
</evidence>
<dbReference type="Proteomes" id="UP000783686">
    <property type="component" value="Unassembled WGS sequence"/>
</dbReference>
<dbReference type="InterPro" id="IPR050733">
    <property type="entry name" value="Vitellogenin/Apolipophorin"/>
</dbReference>
<feature type="signal peptide" evidence="7">
    <location>
        <begin position="1"/>
        <end position="16"/>
    </location>
</feature>
<dbReference type="Pfam" id="PF00094">
    <property type="entry name" value="VWD"/>
    <property type="match status" value="1"/>
</dbReference>
<dbReference type="SUPFAM" id="SSF48431">
    <property type="entry name" value="Lipovitellin-phosvitin complex, superhelical domain"/>
    <property type="match status" value="1"/>
</dbReference>
<dbReference type="SMART" id="SM01169">
    <property type="entry name" value="DUF1943"/>
    <property type="match status" value="1"/>
</dbReference>
<keyword evidence="4" id="KW-0325">Glycoprotein</keyword>
<evidence type="ECO:0000313" key="10">
    <source>
        <dbReference type="EMBL" id="CAD5207032.1"/>
    </source>
</evidence>
<dbReference type="OrthoDB" id="5825149at2759"/>
<feature type="domain" description="Vitellogenin" evidence="8">
    <location>
        <begin position="33"/>
        <end position="748"/>
    </location>
</feature>
<feature type="chain" id="PRO_5036408213" description="Vitellogenin" evidence="7">
    <location>
        <begin position="17"/>
        <end position="1716"/>
    </location>
</feature>
<dbReference type="InterPro" id="IPR015255">
    <property type="entry name" value="Vitellinogen_open_b-sht"/>
</dbReference>
<dbReference type="PROSITE" id="PS51211">
    <property type="entry name" value="VITELLOGENIN"/>
    <property type="match status" value="1"/>
</dbReference>
<dbReference type="Pfam" id="PF01347">
    <property type="entry name" value="Vitellogenin_N"/>
    <property type="match status" value="2"/>
</dbReference>
<dbReference type="Gene3D" id="2.30.230.10">
    <property type="entry name" value="Lipovitellin, beta-sheet shell regions, chain A"/>
    <property type="match status" value="1"/>
</dbReference>
<proteinExistence type="predicted"/>
<dbReference type="EMBL" id="CAJFCW020000001">
    <property type="protein sequence ID" value="CAG9084103.1"/>
    <property type="molecule type" value="Genomic_DNA"/>
</dbReference>
<comment type="caution">
    <text evidence="5">Lacks conserved residue(s) required for the propagation of feature annotation.</text>
</comment>